<gene>
    <name evidence="2" type="ORF">yc1106_03705</name>
</gene>
<dbReference type="OrthoDB" id="3598923at2759"/>
<reference evidence="2" key="1">
    <citation type="submission" date="2021-12" db="EMBL/GenBank/DDBJ databases">
        <title>Curvularia clavata genome.</title>
        <authorList>
            <person name="Cao Y."/>
        </authorList>
    </citation>
    <scope>NUCLEOTIDE SEQUENCE</scope>
    <source>
        <strain evidence="2">Yc1106</strain>
    </source>
</reference>
<dbReference type="VEuPathDB" id="FungiDB:yc1106_03705"/>
<feature type="signal peptide" evidence="1">
    <location>
        <begin position="1"/>
        <end position="19"/>
    </location>
</feature>
<keyword evidence="3" id="KW-1185">Reference proteome</keyword>
<sequence length="112" mass="12108">MHFTSTLVALLGLSSGALGYKFTAFSGKDCTGDAKDVNVWDNTCRDQNIPATQSFRILNLGGNLQKADFYDVGNCVGSARRIWWADGRENAFQVGKCITLGYSARAFGSRSG</sequence>
<feature type="chain" id="PRO_5040155026" evidence="1">
    <location>
        <begin position="20"/>
        <end position="112"/>
    </location>
</feature>
<evidence type="ECO:0000313" key="3">
    <source>
        <dbReference type="Proteomes" id="UP001056012"/>
    </source>
</evidence>
<evidence type="ECO:0000256" key="1">
    <source>
        <dbReference type="SAM" id="SignalP"/>
    </source>
</evidence>
<dbReference type="AlphaFoldDB" id="A0A9Q9DSH1"/>
<protein>
    <submittedName>
        <fullName evidence="2">Uncharacterized protein</fullName>
    </submittedName>
</protein>
<keyword evidence="1" id="KW-0732">Signal</keyword>
<accession>A0A9Q9DSH1</accession>
<organism evidence="2 3">
    <name type="scientific">Curvularia clavata</name>
    <dbReference type="NCBI Taxonomy" id="95742"/>
    <lineage>
        <taxon>Eukaryota</taxon>
        <taxon>Fungi</taxon>
        <taxon>Dikarya</taxon>
        <taxon>Ascomycota</taxon>
        <taxon>Pezizomycotina</taxon>
        <taxon>Dothideomycetes</taxon>
        <taxon>Pleosporomycetidae</taxon>
        <taxon>Pleosporales</taxon>
        <taxon>Pleosporineae</taxon>
        <taxon>Pleosporaceae</taxon>
        <taxon>Curvularia</taxon>
    </lineage>
</organism>
<name>A0A9Q9DSH1_CURCL</name>
<dbReference type="EMBL" id="CP089275">
    <property type="protein sequence ID" value="USP76431.1"/>
    <property type="molecule type" value="Genomic_DNA"/>
</dbReference>
<proteinExistence type="predicted"/>
<evidence type="ECO:0000313" key="2">
    <source>
        <dbReference type="EMBL" id="USP76431.1"/>
    </source>
</evidence>
<dbReference type="Proteomes" id="UP001056012">
    <property type="component" value="Chromosome 2"/>
</dbReference>